<dbReference type="AlphaFoldDB" id="H1CYZ9"/>
<protein>
    <recommendedName>
        <fullName evidence="3">DUF739 domain-containing protein</fullName>
    </recommendedName>
</protein>
<dbReference type="InterPro" id="IPR008003">
    <property type="entry name" value="DUF739"/>
</dbReference>
<dbReference type="Pfam" id="PF05339">
    <property type="entry name" value="DUF739"/>
    <property type="match status" value="1"/>
</dbReference>
<dbReference type="RefSeq" id="WP_008859091.1">
    <property type="nucleotide sequence ID" value="NZ_JH591187.1"/>
</dbReference>
<dbReference type="PATRIC" id="fig|742743.3.peg.597"/>
<evidence type="ECO:0000313" key="1">
    <source>
        <dbReference type="EMBL" id="EHO63570.1"/>
    </source>
</evidence>
<name>H1CYZ9_9FIRM</name>
<keyword evidence="2" id="KW-1185">Reference proteome</keyword>
<reference evidence="1 2" key="1">
    <citation type="submission" date="2011-11" db="EMBL/GenBank/DDBJ databases">
        <title>The Genome Sequence of Dialister succinatiphilus YIT 11850.</title>
        <authorList>
            <consortium name="The Broad Institute Genome Sequencing Platform"/>
            <person name="Earl A."/>
            <person name="Ward D."/>
            <person name="Feldgarden M."/>
            <person name="Gevers D."/>
            <person name="Morotomi M."/>
            <person name="Young S.K."/>
            <person name="Zeng Q."/>
            <person name="Gargeya S."/>
            <person name="Fitzgerald M."/>
            <person name="Haas B."/>
            <person name="Abouelleil A."/>
            <person name="Alvarado L."/>
            <person name="Arachchi H.M."/>
            <person name="Berlin A."/>
            <person name="Brown A."/>
            <person name="Chapman S.B."/>
            <person name="Dunbar C."/>
            <person name="Gearin G."/>
            <person name="Goldberg J."/>
            <person name="Griggs A."/>
            <person name="Gujja S."/>
            <person name="Heiman D."/>
            <person name="Howarth C."/>
            <person name="Lui A."/>
            <person name="MacDonald P.J.P."/>
            <person name="Montmayeur A."/>
            <person name="Murphy C."/>
            <person name="Neiman D."/>
            <person name="Pearson M."/>
            <person name="Priest M."/>
            <person name="Roberts A."/>
            <person name="Saif S."/>
            <person name="Shea T."/>
            <person name="Sisk P."/>
            <person name="Stolte C."/>
            <person name="Sykes S."/>
            <person name="Wortman J."/>
            <person name="Nusbaum C."/>
            <person name="Birren B."/>
        </authorList>
    </citation>
    <scope>NUCLEOTIDE SEQUENCE [LARGE SCALE GENOMIC DNA]</scope>
    <source>
        <strain evidence="1 2">YIT 11850</strain>
    </source>
</reference>
<dbReference type="EMBL" id="ADLT01000015">
    <property type="protein sequence ID" value="EHO63570.1"/>
    <property type="molecule type" value="Genomic_DNA"/>
</dbReference>
<sequence length="73" mass="8131">MEFDYSTLRGRIREKFGTEGNFASAIGMNPSTLSQKLSNKLEFSQEDILASMKALDAGSDCIVPYFFTQKIAN</sequence>
<gene>
    <name evidence="1" type="ORF">HMPREF9453_00587</name>
</gene>
<dbReference type="OrthoDB" id="2418220at2"/>
<dbReference type="Proteomes" id="UP000003277">
    <property type="component" value="Unassembled WGS sequence"/>
</dbReference>
<proteinExistence type="predicted"/>
<comment type="caution">
    <text evidence="1">The sequence shown here is derived from an EMBL/GenBank/DDBJ whole genome shotgun (WGS) entry which is preliminary data.</text>
</comment>
<accession>H1CYZ9</accession>
<dbReference type="HOGENOM" id="CLU_066192_46_5_9"/>
<organism evidence="1 2">
    <name type="scientific">Dialister succinatiphilus YIT 11850</name>
    <dbReference type="NCBI Taxonomy" id="742743"/>
    <lineage>
        <taxon>Bacteria</taxon>
        <taxon>Bacillati</taxon>
        <taxon>Bacillota</taxon>
        <taxon>Negativicutes</taxon>
        <taxon>Veillonellales</taxon>
        <taxon>Veillonellaceae</taxon>
        <taxon>Dialister</taxon>
    </lineage>
</organism>
<evidence type="ECO:0000313" key="2">
    <source>
        <dbReference type="Proteomes" id="UP000003277"/>
    </source>
</evidence>
<evidence type="ECO:0008006" key="3">
    <source>
        <dbReference type="Google" id="ProtNLM"/>
    </source>
</evidence>
<dbReference type="STRING" id="742743.HMPREF9453_00587"/>